<dbReference type="EMBL" id="QXEV01000012">
    <property type="protein sequence ID" value="RIA75715.1"/>
    <property type="molecule type" value="Genomic_DNA"/>
</dbReference>
<dbReference type="Proteomes" id="UP000266506">
    <property type="component" value="Unassembled WGS sequence"/>
</dbReference>
<gene>
    <name evidence="1" type="ORF">EI71_01201</name>
</gene>
<sequence length="39" mass="4385">MKEYIKPIIIDEELSIVDVIAESFGSSQAGDRIVNFLED</sequence>
<protein>
    <submittedName>
        <fullName evidence="1">Uncharacterized protein</fullName>
    </submittedName>
</protein>
<evidence type="ECO:0000313" key="2">
    <source>
        <dbReference type="Proteomes" id="UP000266506"/>
    </source>
</evidence>
<keyword evidence="2" id="KW-1185">Reference proteome</keyword>
<reference evidence="1 2" key="1">
    <citation type="submission" date="2018-08" db="EMBL/GenBank/DDBJ databases">
        <title>Genomic Encyclopedia of Archaeal and Bacterial Type Strains, Phase II (KMG-II): from individual species to whole genera.</title>
        <authorList>
            <person name="Goeker M."/>
        </authorList>
    </citation>
    <scope>NUCLEOTIDE SEQUENCE [LARGE SCALE GENOMIC DNA]</scope>
    <source>
        <strain evidence="1 2">ATCC 27112</strain>
    </source>
</reference>
<proteinExistence type="predicted"/>
<dbReference type="AlphaFoldDB" id="A0A397RUB6"/>
<organism evidence="1 2">
    <name type="scientific">Anaeroplasma bactoclasticum</name>
    <dbReference type="NCBI Taxonomy" id="2088"/>
    <lineage>
        <taxon>Bacteria</taxon>
        <taxon>Bacillati</taxon>
        <taxon>Mycoplasmatota</taxon>
        <taxon>Mollicutes</taxon>
        <taxon>Anaeroplasmatales</taxon>
        <taxon>Anaeroplasmataceae</taxon>
        <taxon>Anaeroplasma</taxon>
    </lineage>
</organism>
<accession>A0A397RUB6</accession>
<evidence type="ECO:0000313" key="1">
    <source>
        <dbReference type="EMBL" id="RIA75715.1"/>
    </source>
</evidence>
<comment type="caution">
    <text evidence="1">The sequence shown here is derived from an EMBL/GenBank/DDBJ whole genome shotgun (WGS) entry which is preliminary data.</text>
</comment>
<name>A0A397RUB6_9MOLU</name>
<dbReference type="InParanoid" id="A0A397RUB6"/>